<name>A0AAV0XFC1_9HEMI</name>
<feature type="domain" description="DUF5641" evidence="1">
    <location>
        <begin position="110"/>
        <end position="142"/>
    </location>
</feature>
<accession>A0AAV0XFC1</accession>
<dbReference type="EMBL" id="CARXXK010000004">
    <property type="protein sequence ID" value="CAI6366231.1"/>
    <property type="molecule type" value="Genomic_DNA"/>
</dbReference>
<reference evidence="2 3" key="1">
    <citation type="submission" date="2023-01" db="EMBL/GenBank/DDBJ databases">
        <authorList>
            <person name="Whitehead M."/>
        </authorList>
    </citation>
    <scope>NUCLEOTIDE SEQUENCE [LARGE SCALE GENOMIC DNA]</scope>
</reference>
<gene>
    <name evidence="2" type="ORF">MEUPH1_LOCUS20839</name>
</gene>
<evidence type="ECO:0000313" key="2">
    <source>
        <dbReference type="EMBL" id="CAI6366231.1"/>
    </source>
</evidence>
<dbReference type="AlphaFoldDB" id="A0AAV0XFC1"/>
<evidence type="ECO:0000313" key="3">
    <source>
        <dbReference type="Proteomes" id="UP001160148"/>
    </source>
</evidence>
<protein>
    <recommendedName>
        <fullName evidence="1">DUF5641 domain-containing protein</fullName>
    </recommendedName>
</protein>
<dbReference type="Proteomes" id="UP001160148">
    <property type="component" value="Unassembled WGS sequence"/>
</dbReference>
<evidence type="ECO:0000259" key="1">
    <source>
        <dbReference type="Pfam" id="PF18701"/>
    </source>
</evidence>
<proteinExistence type="predicted"/>
<comment type="caution">
    <text evidence="2">The sequence shown here is derived from an EMBL/GenBank/DDBJ whole genome shotgun (WGS) entry which is preliminary data.</text>
</comment>
<sequence>MATIAVHVELVSNLSTPTFIAALKLFVARLVRHTDVYSDCESKSYPKSRQLGAISNDSNDFAPLTARHLLNVVSRPSDITHTASTFDSGSTSPTYFWHRWQKELHTEHSKTYPGEDNVVRVADIKLSNGKTLKRPVVRLCPLPL</sequence>
<dbReference type="Pfam" id="PF18701">
    <property type="entry name" value="DUF5641"/>
    <property type="match status" value="1"/>
</dbReference>
<organism evidence="2 3">
    <name type="scientific">Macrosiphum euphorbiae</name>
    <name type="common">potato aphid</name>
    <dbReference type="NCBI Taxonomy" id="13131"/>
    <lineage>
        <taxon>Eukaryota</taxon>
        <taxon>Metazoa</taxon>
        <taxon>Ecdysozoa</taxon>
        <taxon>Arthropoda</taxon>
        <taxon>Hexapoda</taxon>
        <taxon>Insecta</taxon>
        <taxon>Pterygota</taxon>
        <taxon>Neoptera</taxon>
        <taxon>Paraneoptera</taxon>
        <taxon>Hemiptera</taxon>
        <taxon>Sternorrhyncha</taxon>
        <taxon>Aphidomorpha</taxon>
        <taxon>Aphidoidea</taxon>
        <taxon>Aphididae</taxon>
        <taxon>Macrosiphini</taxon>
        <taxon>Macrosiphum</taxon>
    </lineage>
</organism>
<keyword evidence="3" id="KW-1185">Reference proteome</keyword>
<dbReference type="InterPro" id="IPR040676">
    <property type="entry name" value="DUF5641"/>
</dbReference>